<feature type="non-terminal residue" evidence="2">
    <location>
        <position position="1"/>
    </location>
</feature>
<evidence type="ECO:0000259" key="1">
    <source>
        <dbReference type="Pfam" id="PF17919"/>
    </source>
</evidence>
<evidence type="ECO:0000313" key="2">
    <source>
        <dbReference type="EMBL" id="VVC46422.1"/>
    </source>
</evidence>
<dbReference type="Gene3D" id="3.30.70.270">
    <property type="match status" value="1"/>
</dbReference>
<dbReference type="SUPFAM" id="SSF56672">
    <property type="entry name" value="DNA/RNA polymerases"/>
    <property type="match status" value="1"/>
</dbReference>
<dbReference type="InterPro" id="IPR043502">
    <property type="entry name" value="DNA/RNA_pol_sf"/>
</dbReference>
<dbReference type="PANTHER" id="PTHR34072:SF52">
    <property type="entry name" value="RIBONUCLEASE H"/>
    <property type="match status" value="1"/>
</dbReference>
<dbReference type="OrthoDB" id="6616852at2759"/>
<dbReference type="AlphaFoldDB" id="A0A5E4NN80"/>
<dbReference type="EMBL" id="CABPRJ010002504">
    <property type="protein sequence ID" value="VVC46422.1"/>
    <property type="molecule type" value="Genomic_DNA"/>
</dbReference>
<evidence type="ECO:0000313" key="3">
    <source>
        <dbReference type="Proteomes" id="UP000325440"/>
    </source>
</evidence>
<accession>A0A5E4NN80</accession>
<dbReference type="Proteomes" id="UP000325440">
    <property type="component" value="Unassembled WGS sequence"/>
</dbReference>
<proteinExistence type="predicted"/>
<dbReference type="InterPro" id="IPR041577">
    <property type="entry name" value="RT_RNaseH_2"/>
</dbReference>
<dbReference type="CDD" id="cd09274">
    <property type="entry name" value="RNase_HI_RT_Ty3"/>
    <property type="match status" value="1"/>
</dbReference>
<dbReference type="GO" id="GO:0071897">
    <property type="term" value="P:DNA biosynthetic process"/>
    <property type="evidence" value="ECO:0007669"/>
    <property type="project" value="UniProtKB-ARBA"/>
</dbReference>
<keyword evidence="3" id="KW-1185">Reference proteome</keyword>
<gene>
    <name evidence="2" type="ORF">CINCED_3A021993</name>
</gene>
<dbReference type="PANTHER" id="PTHR34072">
    <property type="entry name" value="ENZYMATIC POLYPROTEIN-RELATED"/>
    <property type="match status" value="1"/>
</dbReference>
<dbReference type="Pfam" id="PF17919">
    <property type="entry name" value="RT_RNaseH_2"/>
    <property type="match status" value="1"/>
</dbReference>
<dbReference type="InterPro" id="IPR043128">
    <property type="entry name" value="Rev_trsase/Diguanyl_cyclase"/>
</dbReference>
<feature type="domain" description="Reverse transcriptase/retrotransposon-derived protein RNase H-like" evidence="1">
    <location>
        <begin position="26"/>
        <end position="124"/>
    </location>
</feature>
<reference evidence="2 3" key="1">
    <citation type="submission" date="2019-08" db="EMBL/GenBank/DDBJ databases">
        <authorList>
            <person name="Alioto T."/>
            <person name="Alioto T."/>
            <person name="Gomez Garrido J."/>
        </authorList>
    </citation>
    <scope>NUCLEOTIDE SEQUENCE [LARGE SCALE GENOMIC DNA]</scope>
</reference>
<name>A0A5E4NN80_9HEMI</name>
<sequence>KHVKDFAKIAHPIIELIKGIKGIIIWNDEHEQSFNQLKHILISKPVLNTFNDEREVYLTIDALLLGLGTCLEQCNDKNILHPIGYASRKSLNNKKADSSTTLELLGLCFGITYFREYLWGRHFTGFCDNISLQYYANLKIPSARIARLTLKLLNFNFDNIYKKGKKNRVTDALSRNPINTIDINNDNDNLTIDLTDIKNQQDNDQFCSQIIKAIDNI</sequence>
<organism evidence="2 3">
    <name type="scientific">Cinara cedri</name>
    <dbReference type="NCBI Taxonomy" id="506608"/>
    <lineage>
        <taxon>Eukaryota</taxon>
        <taxon>Metazoa</taxon>
        <taxon>Ecdysozoa</taxon>
        <taxon>Arthropoda</taxon>
        <taxon>Hexapoda</taxon>
        <taxon>Insecta</taxon>
        <taxon>Pterygota</taxon>
        <taxon>Neoptera</taxon>
        <taxon>Paraneoptera</taxon>
        <taxon>Hemiptera</taxon>
        <taxon>Sternorrhyncha</taxon>
        <taxon>Aphidomorpha</taxon>
        <taxon>Aphidoidea</taxon>
        <taxon>Aphididae</taxon>
        <taxon>Lachninae</taxon>
        <taxon>Cinara</taxon>
    </lineage>
</organism>
<protein>
    <recommendedName>
        <fullName evidence="1">Reverse transcriptase/retrotransposon-derived protein RNase H-like domain-containing protein</fullName>
    </recommendedName>
</protein>